<evidence type="ECO:0000256" key="2">
    <source>
        <dbReference type="SAM" id="Phobius"/>
    </source>
</evidence>
<keyword evidence="4" id="KW-1185">Reference proteome</keyword>
<dbReference type="Proteomes" id="UP001056685">
    <property type="component" value="Segment"/>
</dbReference>
<protein>
    <submittedName>
        <fullName evidence="3">Uncharacterized protein</fullName>
    </submittedName>
</protein>
<feature type="coiled-coil region" evidence="1">
    <location>
        <begin position="46"/>
        <end position="101"/>
    </location>
</feature>
<feature type="transmembrane region" description="Helical" evidence="2">
    <location>
        <begin position="128"/>
        <end position="145"/>
    </location>
</feature>
<keyword evidence="2" id="KW-0472">Membrane</keyword>
<name>A0A9E7MPM4_9CAUD</name>
<accession>A0A9E7MPM4</accession>
<proteinExistence type="predicted"/>
<keyword evidence="1" id="KW-0175">Coiled coil</keyword>
<feature type="transmembrane region" description="Helical" evidence="2">
    <location>
        <begin position="151"/>
        <end position="168"/>
    </location>
</feature>
<evidence type="ECO:0000313" key="3">
    <source>
        <dbReference type="EMBL" id="USN13963.1"/>
    </source>
</evidence>
<dbReference type="EMBL" id="ON529852">
    <property type="protein sequence ID" value="USN13963.1"/>
    <property type="molecule type" value="Genomic_DNA"/>
</dbReference>
<keyword evidence="2" id="KW-0812">Transmembrane</keyword>
<gene>
    <name evidence="3" type="ORF">KABACHOK_01270</name>
</gene>
<evidence type="ECO:0000256" key="1">
    <source>
        <dbReference type="SAM" id="Coils"/>
    </source>
</evidence>
<keyword evidence="2" id="KW-1133">Transmembrane helix</keyword>
<reference evidence="3" key="1">
    <citation type="submission" date="2022-05" db="EMBL/GenBank/DDBJ databases">
        <authorList>
            <person name="Friedrich I."/>
            <person name="Poehlein A."/>
            <person name="Schneider D."/>
            <person name="Hertel R."/>
            <person name="Daniel R."/>
        </authorList>
    </citation>
    <scope>NUCLEOTIDE SEQUENCE</scope>
</reference>
<organism evidence="3 4">
    <name type="scientific">Brevundimonas phage vB_BpoS-Kabachok</name>
    <dbReference type="NCBI Taxonomy" id="2948600"/>
    <lineage>
        <taxon>Viruses</taxon>
        <taxon>Duplodnaviria</taxon>
        <taxon>Heunggongvirae</taxon>
        <taxon>Uroviricota</taxon>
        <taxon>Caudoviricetes</taxon>
        <taxon>Jeanschmidtviridae</taxon>
        <taxon>Marchewkavirus</taxon>
        <taxon>Marchewkavirus kabachok</taxon>
    </lineage>
</organism>
<sequence>MNADFLALGVANPGLLPLAFMDNGSSASHRSSGGSAASSIHESDELLLARVERAQAERAVRKARDDALIAWLNEPGNKDLYRRQQQTLDRLRREHTELVKAHFEAAAAERAEAVERIERQMARKARRIALVWSGAASIIAASVYLMGLPGFIAGAVFGGLQILLWLYLRAIRAESEDARTLHLTKSQLLTLRQSARNAALHSGSLGPDWSLGPLDELSPEEGES</sequence>
<evidence type="ECO:0000313" key="4">
    <source>
        <dbReference type="Proteomes" id="UP001056685"/>
    </source>
</evidence>